<feature type="coiled-coil region" evidence="1">
    <location>
        <begin position="176"/>
        <end position="217"/>
    </location>
</feature>
<reference evidence="3 4" key="1">
    <citation type="submission" date="2019-05" db="EMBL/GenBank/DDBJ databases">
        <title>Mikania micrantha, genome provides insights into the molecular mechanism of rapid growth.</title>
        <authorList>
            <person name="Liu B."/>
        </authorList>
    </citation>
    <scope>NUCLEOTIDE SEQUENCE [LARGE SCALE GENOMIC DNA]</scope>
    <source>
        <strain evidence="3">NLD-2019</strain>
        <tissue evidence="3">Leaf</tissue>
    </source>
</reference>
<keyword evidence="4" id="KW-1185">Reference proteome</keyword>
<dbReference type="Proteomes" id="UP000326396">
    <property type="component" value="Unassembled WGS sequence"/>
</dbReference>
<organism evidence="3 4">
    <name type="scientific">Mikania micrantha</name>
    <name type="common">bitter vine</name>
    <dbReference type="NCBI Taxonomy" id="192012"/>
    <lineage>
        <taxon>Eukaryota</taxon>
        <taxon>Viridiplantae</taxon>
        <taxon>Streptophyta</taxon>
        <taxon>Embryophyta</taxon>
        <taxon>Tracheophyta</taxon>
        <taxon>Spermatophyta</taxon>
        <taxon>Magnoliopsida</taxon>
        <taxon>eudicotyledons</taxon>
        <taxon>Gunneridae</taxon>
        <taxon>Pentapetalae</taxon>
        <taxon>asterids</taxon>
        <taxon>campanulids</taxon>
        <taxon>Asterales</taxon>
        <taxon>Asteraceae</taxon>
        <taxon>Asteroideae</taxon>
        <taxon>Heliantheae alliance</taxon>
        <taxon>Eupatorieae</taxon>
        <taxon>Mikania</taxon>
    </lineage>
</organism>
<evidence type="ECO:0000256" key="2">
    <source>
        <dbReference type="SAM" id="MobiDB-lite"/>
    </source>
</evidence>
<sequence>MEGDESEPPSLPDDNQLSELSDRVAENVVVFQQYVDEIVEAIDQDENFFDMTADSYKKKKSSMKSHIRELSQLHNSLADECGDLIESVSKSCQYVIQKQQLQSSDSSSSPQVTQTLAPKFSRATGFDVLWQPGGGGFYLSKVESSSHSGSETSMSSVNKRAAPPVSDDALKVEESNGVLLEKIFNLEEEVASLKQKLQTVTDENGELKQEIEENIRDIGAYMSASKREIRAMEIELQASKLFAETIDGHMTRLLAEKIDNQSKYDAEITEMKTKMTQYVNEISRLKSTHQKKEKIWNGITDKLKDEIKETSELLAKVSGDMEALIIDKSDQNNLIHKLKTELLSVKFENAGLVPSFENVQK</sequence>
<dbReference type="EMBL" id="SZYD01000626">
    <property type="protein sequence ID" value="KAD1625210.1"/>
    <property type="molecule type" value="Genomic_DNA"/>
</dbReference>
<feature type="region of interest" description="Disordered" evidence="2">
    <location>
        <begin position="141"/>
        <end position="167"/>
    </location>
</feature>
<evidence type="ECO:0008006" key="5">
    <source>
        <dbReference type="Google" id="ProtNLM"/>
    </source>
</evidence>
<evidence type="ECO:0000313" key="4">
    <source>
        <dbReference type="Proteomes" id="UP000326396"/>
    </source>
</evidence>
<keyword evidence="1" id="KW-0175">Coiled coil</keyword>
<feature type="compositionally biased region" description="Low complexity" evidence="2">
    <location>
        <begin position="141"/>
        <end position="156"/>
    </location>
</feature>
<accession>A0A5N6LHI0</accession>
<name>A0A5N6LHI0_9ASTR</name>
<protein>
    <recommendedName>
        <fullName evidence="5">NAB domain-containing protein</fullName>
    </recommendedName>
</protein>
<gene>
    <name evidence="3" type="ORF">E3N88_42520</name>
</gene>
<dbReference type="OrthoDB" id="2441647at2759"/>
<comment type="caution">
    <text evidence="3">The sequence shown here is derived from an EMBL/GenBank/DDBJ whole genome shotgun (WGS) entry which is preliminary data.</text>
</comment>
<evidence type="ECO:0000256" key="1">
    <source>
        <dbReference type="SAM" id="Coils"/>
    </source>
</evidence>
<proteinExistence type="predicted"/>
<evidence type="ECO:0000313" key="3">
    <source>
        <dbReference type="EMBL" id="KAD1625210.1"/>
    </source>
</evidence>
<dbReference type="AlphaFoldDB" id="A0A5N6LHI0"/>